<dbReference type="AlphaFoldDB" id="A0A1M2V8T1"/>
<accession>A0A1M2V8T1</accession>
<name>A0A1M2V8T1_TRAPU</name>
<gene>
    <name evidence="2" type="ORF">TRAPUB_5356</name>
</gene>
<dbReference type="EMBL" id="MNAD01001568">
    <property type="protein sequence ID" value="OJT03955.1"/>
    <property type="molecule type" value="Genomic_DNA"/>
</dbReference>
<evidence type="ECO:0000256" key="1">
    <source>
        <dbReference type="SAM" id="MobiDB-lite"/>
    </source>
</evidence>
<proteinExistence type="predicted"/>
<evidence type="ECO:0000313" key="2">
    <source>
        <dbReference type="EMBL" id="OJT03955.1"/>
    </source>
</evidence>
<feature type="region of interest" description="Disordered" evidence="1">
    <location>
        <begin position="65"/>
        <end position="100"/>
    </location>
</feature>
<dbReference type="Proteomes" id="UP000184267">
    <property type="component" value="Unassembled WGS sequence"/>
</dbReference>
<evidence type="ECO:0000313" key="3">
    <source>
        <dbReference type="Proteomes" id="UP000184267"/>
    </source>
</evidence>
<dbReference type="OMA" id="RSFHDDE"/>
<dbReference type="OrthoDB" id="2758283at2759"/>
<keyword evidence="3" id="KW-1185">Reference proteome</keyword>
<organism evidence="2 3">
    <name type="scientific">Trametes pubescens</name>
    <name type="common">White-rot fungus</name>
    <dbReference type="NCBI Taxonomy" id="154538"/>
    <lineage>
        <taxon>Eukaryota</taxon>
        <taxon>Fungi</taxon>
        <taxon>Dikarya</taxon>
        <taxon>Basidiomycota</taxon>
        <taxon>Agaricomycotina</taxon>
        <taxon>Agaricomycetes</taxon>
        <taxon>Polyporales</taxon>
        <taxon>Polyporaceae</taxon>
        <taxon>Trametes</taxon>
    </lineage>
</organism>
<comment type="caution">
    <text evidence="2">The sequence shown here is derived from an EMBL/GenBank/DDBJ whole genome shotgun (WGS) entry which is preliminary data.</text>
</comment>
<reference evidence="2 3" key="1">
    <citation type="submission" date="2016-10" db="EMBL/GenBank/DDBJ databases">
        <title>Genome sequence of the basidiomycete white-rot fungus Trametes pubescens.</title>
        <authorList>
            <person name="Makela M.R."/>
            <person name="Granchi Z."/>
            <person name="Peng M."/>
            <person name="De Vries R.P."/>
            <person name="Grigoriev I."/>
            <person name="Riley R."/>
            <person name="Hilden K."/>
        </authorList>
    </citation>
    <scope>NUCLEOTIDE SEQUENCE [LARGE SCALE GENOMIC DNA]</scope>
    <source>
        <strain evidence="2 3">FBCC735</strain>
    </source>
</reference>
<protein>
    <submittedName>
        <fullName evidence="2">Uncharacterized protein</fullName>
    </submittedName>
</protein>
<sequence>MTSALNSRFLLALHEMKARLEGVADSSISSFSLNTGSGDNPREGSPELPDFLGIIGSSIRSIHDDDEDLQSLEFAPPQLEEHHSEPEEEVLESGTDGDLV</sequence>